<dbReference type="Proteomes" id="UP001415857">
    <property type="component" value="Unassembled WGS sequence"/>
</dbReference>
<reference evidence="1 2" key="1">
    <citation type="journal article" date="2024" name="Plant J.">
        <title>Genome sequences and population genomics reveal climatic adaptation and genomic divergence between two closely related sweetgum species.</title>
        <authorList>
            <person name="Xu W.Q."/>
            <person name="Ren C.Q."/>
            <person name="Zhang X.Y."/>
            <person name="Comes H.P."/>
            <person name="Liu X.H."/>
            <person name="Li Y.G."/>
            <person name="Kettle C.J."/>
            <person name="Jalonen R."/>
            <person name="Gaisberger H."/>
            <person name="Ma Y.Z."/>
            <person name="Qiu Y.X."/>
        </authorList>
    </citation>
    <scope>NUCLEOTIDE SEQUENCE [LARGE SCALE GENOMIC DNA]</scope>
    <source>
        <strain evidence="1">Hangzhou</strain>
    </source>
</reference>
<dbReference type="AlphaFoldDB" id="A0AAP0NFG7"/>
<keyword evidence="2" id="KW-1185">Reference proteome</keyword>
<protein>
    <submittedName>
        <fullName evidence="1">Uncharacterized protein</fullName>
    </submittedName>
</protein>
<proteinExistence type="predicted"/>
<accession>A0AAP0NFG7</accession>
<dbReference type="EMBL" id="JBBPBK010000013">
    <property type="protein sequence ID" value="KAK9271793.1"/>
    <property type="molecule type" value="Genomic_DNA"/>
</dbReference>
<evidence type="ECO:0000313" key="1">
    <source>
        <dbReference type="EMBL" id="KAK9271793.1"/>
    </source>
</evidence>
<evidence type="ECO:0000313" key="2">
    <source>
        <dbReference type="Proteomes" id="UP001415857"/>
    </source>
</evidence>
<gene>
    <name evidence="1" type="ORF">L1049_002157</name>
</gene>
<sequence>MQCTLANLTFKGQALGGMECQSSLKVSILQVKESRQCNSAKIIGSGKENSVDKSSRIKLIVSGRNCDCSICWSLIYSPIDRKNLKLCLKIKIKNQIDCFLEKLQLQYLLELDIFTSRQKNFKSCLNSILV</sequence>
<comment type="caution">
    <text evidence="1">The sequence shown here is derived from an EMBL/GenBank/DDBJ whole genome shotgun (WGS) entry which is preliminary data.</text>
</comment>
<organism evidence="1 2">
    <name type="scientific">Liquidambar formosana</name>
    <name type="common">Formosan gum</name>
    <dbReference type="NCBI Taxonomy" id="63359"/>
    <lineage>
        <taxon>Eukaryota</taxon>
        <taxon>Viridiplantae</taxon>
        <taxon>Streptophyta</taxon>
        <taxon>Embryophyta</taxon>
        <taxon>Tracheophyta</taxon>
        <taxon>Spermatophyta</taxon>
        <taxon>Magnoliopsida</taxon>
        <taxon>eudicotyledons</taxon>
        <taxon>Gunneridae</taxon>
        <taxon>Pentapetalae</taxon>
        <taxon>Saxifragales</taxon>
        <taxon>Altingiaceae</taxon>
        <taxon>Liquidambar</taxon>
    </lineage>
</organism>
<name>A0AAP0NFG7_LIQFO</name>